<dbReference type="RefSeq" id="WP_061995955.1">
    <property type="nucleotide sequence ID" value="NZ_JAAGPU010000030.1"/>
</dbReference>
<dbReference type="Proteomes" id="UP000481872">
    <property type="component" value="Unassembled WGS sequence"/>
</dbReference>
<dbReference type="GO" id="GO:0005344">
    <property type="term" value="F:oxygen carrier activity"/>
    <property type="evidence" value="ECO:0007669"/>
    <property type="project" value="UniProtKB-KW"/>
</dbReference>
<evidence type="ECO:0000256" key="14">
    <source>
        <dbReference type="ARBA" id="ARBA00048649"/>
    </source>
</evidence>
<dbReference type="AlphaFoldDB" id="A0A6M0H8S2"/>
<keyword evidence="10" id="KW-0521">NADP</keyword>
<comment type="cofactor">
    <cofactor evidence="2">
        <name>FAD</name>
        <dbReference type="ChEBI" id="CHEBI:57692"/>
    </cofactor>
</comment>
<evidence type="ECO:0000256" key="7">
    <source>
        <dbReference type="ARBA" id="ARBA00022630"/>
    </source>
</evidence>
<dbReference type="PANTHER" id="PTHR43396">
    <property type="entry name" value="FLAVOHEMOPROTEIN"/>
    <property type="match status" value="1"/>
</dbReference>
<evidence type="ECO:0000256" key="8">
    <source>
        <dbReference type="ARBA" id="ARBA00022723"/>
    </source>
</evidence>
<name>A0A6M0H8S2_9CLOT</name>
<dbReference type="FunFam" id="3.40.50.80:FF:000010">
    <property type="entry name" value="Flavohemoprotein"/>
    <property type="match status" value="1"/>
</dbReference>
<organism evidence="17 18">
    <name type="scientific">Clostridium senegalense</name>
    <dbReference type="NCBI Taxonomy" id="1465809"/>
    <lineage>
        <taxon>Bacteria</taxon>
        <taxon>Bacillati</taxon>
        <taxon>Bacillota</taxon>
        <taxon>Clostridia</taxon>
        <taxon>Eubacteriales</taxon>
        <taxon>Clostridiaceae</taxon>
        <taxon>Clostridium</taxon>
    </lineage>
</organism>
<dbReference type="Gene3D" id="2.40.30.10">
    <property type="entry name" value="Translation factors"/>
    <property type="match status" value="1"/>
</dbReference>
<dbReference type="InterPro" id="IPR039261">
    <property type="entry name" value="FNR_nucleotide-bd"/>
</dbReference>
<comment type="catalytic activity">
    <reaction evidence="14">
        <text>2 nitric oxide + NADH + 2 O2 = 2 nitrate + NAD(+) + H(+)</text>
        <dbReference type="Rhea" id="RHEA:19469"/>
        <dbReference type="ChEBI" id="CHEBI:15378"/>
        <dbReference type="ChEBI" id="CHEBI:15379"/>
        <dbReference type="ChEBI" id="CHEBI:16480"/>
        <dbReference type="ChEBI" id="CHEBI:17632"/>
        <dbReference type="ChEBI" id="CHEBI:57540"/>
        <dbReference type="ChEBI" id="CHEBI:57945"/>
        <dbReference type="EC" id="1.14.12.17"/>
    </reaction>
</comment>
<dbReference type="Gene3D" id="3.40.50.80">
    <property type="entry name" value="Nucleotide-binding domain of ferredoxin-NADP reductase (FNR) module"/>
    <property type="match status" value="1"/>
</dbReference>
<keyword evidence="6" id="KW-0813">Transport</keyword>
<keyword evidence="5" id="KW-0349">Heme</keyword>
<proteinExistence type="inferred from homology"/>
<evidence type="ECO:0000313" key="18">
    <source>
        <dbReference type="Proteomes" id="UP000481872"/>
    </source>
</evidence>
<keyword evidence="13" id="KW-0520">NAD</keyword>
<comment type="catalytic activity">
    <reaction evidence="15">
        <text>2 nitric oxide + NADPH + 2 O2 = 2 nitrate + NADP(+) + H(+)</text>
        <dbReference type="Rhea" id="RHEA:19465"/>
        <dbReference type="ChEBI" id="CHEBI:15378"/>
        <dbReference type="ChEBI" id="CHEBI:15379"/>
        <dbReference type="ChEBI" id="CHEBI:16480"/>
        <dbReference type="ChEBI" id="CHEBI:17632"/>
        <dbReference type="ChEBI" id="CHEBI:57783"/>
        <dbReference type="ChEBI" id="CHEBI:58349"/>
        <dbReference type="EC" id="1.14.12.17"/>
    </reaction>
</comment>
<evidence type="ECO:0000256" key="15">
    <source>
        <dbReference type="ARBA" id="ARBA00049433"/>
    </source>
</evidence>
<dbReference type="InterPro" id="IPR001433">
    <property type="entry name" value="OxRdtase_FAD/NAD-bd"/>
</dbReference>
<dbReference type="GO" id="GO:0071949">
    <property type="term" value="F:FAD binding"/>
    <property type="evidence" value="ECO:0007669"/>
    <property type="project" value="TreeGrafter"/>
</dbReference>
<evidence type="ECO:0000256" key="9">
    <source>
        <dbReference type="ARBA" id="ARBA00022827"/>
    </source>
</evidence>
<dbReference type="EMBL" id="JAAGPU010000030">
    <property type="protein sequence ID" value="NEU05992.1"/>
    <property type="molecule type" value="Genomic_DNA"/>
</dbReference>
<dbReference type="PRINTS" id="PR00410">
    <property type="entry name" value="PHEHYDRXLASE"/>
</dbReference>
<evidence type="ECO:0000256" key="1">
    <source>
        <dbReference type="ARBA" id="ARBA00001970"/>
    </source>
</evidence>
<feature type="domain" description="FAD-binding FR-type" evidence="16">
    <location>
        <begin position="37"/>
        <end position="143"/>
    </location>
</feature>
<reference evidence="17 18" key="1">
    <citation type="submission" date="2020-02" db="EMBL/GenBank/DDBJ databases">
        <title>Genome assembly of a novel Clostridium senegalense strain.</title>
        <authorList>
            <person name="Gupta T.B."/>
            <person name="Jauregui R."/>
            <person name="Maclean P."/>
            <person name="Nawarathana A."/>
            <person name="Brightwell G."/>
        </authorList>
    </citation>
    <scope>NUCLEOTIDE SEQUENCE [LARGE SCALE GENOMIC DNA]</scope>
    <source>
        <strain evidence="17 18">AGRFS4</strain>
    </source>
</reference>
<comment type="caution">
    <text evidence="17">The sequence shown here is derived from an EMBL/GenBank/DDBJ whole genome shotgun (WGS) entry which is preliminary data.</text>
</comment>
<keyword evidence="11" id="KW-0560">Oxidoreductase</keyword>
<evidence type="ECO:0000256" key="5">
    <source>
        <dbReference type="ARBA" id="ARBA00022617"/>
    </source>
</evidence>
<evidence type="ECO:0000256" key="12">
    <source>
        <dbReference type="ARBA" id="ARBA00023004"/>
    </source>
</evidence>
<evidence type="ECO:0000259" key="16">
    <source>
        <dbReference type="PROSITE" id="PS51384"/>
    </source>
</evidence>
<keyword evidence="12" id="KW-0408">Iron</keyword>
<dbReference type="PANTHER" id="PTHR43396:SF3">
    <property type="entry name" value="FLAVOHEMOPROTEIN"/>
    <property type="match status" value="1"/>
</dbReference>
<evidence type="ECO:0000256" key="11">
    <source>
        <dbReference type="ARBA" id="ARBA00023002"/>
    </source>
</evidence>
<sequence>MNKIKDVYGKQSEYSIQEIMSKYSNSNINSAKPMAWNGFKEFIVVKKIRENNDVISFYFKPKDKSKLLKHKPGQFFTIKLNSKDEKYKDEIRTYSLSMMPNEEFYRISVKKVPSGLISNYLHDKVEVGDIIYGMVPMGLFTINENNKEKPLILISGGIGITPLISMLYEEVEKRKEIFFVQAIQNSDVETFKDEMKEIMKNRDNVRNIVFYSNPKDDDSLGKDYDFKGRVDYSWIKNNLPLNGDFYFCGPPPFMKGIYKALKELGVKEEYINFEFFGPKQDMID</sequence>
<dbReference type="GO" id="GO:0046872">
    <property type="term" value="F:metal ion binding"/>
    <property type="evidence" value="ECO:0007669"/>
    <property type="project" value="UniProtKB-KW"/>
</dbReference>
<gene>
    <name evidence="17" type="ORF">G3M99_14240</name>
</gene>
<dbReference type="GO" id="GO:0008941">
    <property type="term" value="F:nitric oxide dioxygenase NAD(P)H activity"/>
    <property type="evidence" value="ECO:0007669"/>
    <property type="project" value="UniProtKB-EC"/>
</dbReference>
<dbReference type="GO" id="GO:0071500">
    <property type="term" value="P:cellular response to nitrosative stress"/>
    <property type="evidence" value="ECO:0007669"/>
    <property type="project" value="TreeGrafter"/>
</dbReference>
<dbReference type="SUPFAM" id="SSF52343">
    <property type="entry name" value="Ferredoxin reductase-like, C-terminal NADP-linked domain"/>
    <property type="match status" value="1"/>
</dbReference>
<protein>
    <recommendedName>
        <fullName evidence="4">nitric oxide dioxygenase</fullName>
        <ecNumber evidence="4">1.14.12.17</ecNumber>
    </recommendedName>
</protein>
<dbReference type="Pfam" id="PF00970">
    <property type="entry name" value="FAD_binding_6"/>
    <property type="match status" value="1"/>
</dbReference>
<evidence type="ECO:0000256" key="13">
    <source>
        <dbReference type="ARBA" id="ARBA00023027"/>
    </source>
</evidence>
<dbReference type="PROSITE" id="PS51384">
    <property type="entry name" value="FAD_FR"/>
    <property type="match status" value="1"/>
</dbReference>
<dbReference type="InterPro" id="IPR017927">
    <property type="entry name" value="FAD-bd_FR_type"/>
</dbReference>
<dbReference type="InterPro" id="IPR008333">
    <property type="entry name" value="Cbr1-like_FAD-bd_dom"/>
</dbReference>
<keyword evidence="9" id="KW-0274">FAD</keyword>
<dbReference type="CDD" id="cd06184">
    <property type="entry name" value="flavohem_like_fad_nad_binding"/>
    <property type="match status" value="1"/>
</dbReference>
<dbReference type="InterPro" id="IPR017938">
    <property type="entry name" value="Riboflavin_synthase-like_b-brl"/>
</dbReference>
<dbReference type="EC" id="1.14.12.17" evidence="4"/>
<dbReference type="SUPFAM" id="SSF63380">
    <property type="entry name" value="Riboflavin synthase domain-like"/>
    <property type="match status" value="1"/>
</dbReference>
<comment type="cofactor">
    <cofactor evidence="1">
        <name>heme b</name>
        <dbReference type="ChEBI" id="CHEBI:60344"/>
    </cofactor>
</comment>
<evidence type="ECO:0000256" key="4">
    <source>
        <dbReference type="ARBA" id="ARBA00012229"/>
    </source>
</evidence>
<keyword evidence="18" id="KW-1185">Reference proteome</keyword>
<evidence type="ECO:0000313" key="17">
    <source>
        <dbReference type="EMBL" id="NEU05992.1"/>
    </source>
</evidence>
<evidence type="ECO:0000256" key="6">
    <source>
        <dbReference type="ARBA" id="ARBA00022621"/>
    </source>
</evidence>
<comment type="similarity">
    <text evidence="3">In the C-terminal section; belongs to the flavoprotein pyridine nucleotide cytochrome reductase family.</text>
</comment>
<accession>A0A6M0H8S2</accession>
<dbReference type="GO" id="GO:0046210">
    <property type="term" value="P:nitric oxide catabolic process"/>
    <property type="evidence" value="ECO:0007669"/>
    <property type="project" value="TreeGrafter"/>
</dbReference>
<keyword evidence="7" id="KW-0285">Flavoprotein</keyword>
<evidence type="ECO:0000256" key="3">
    <source>
        <dbReference type="ARBA" id="ARBA00006401"/>
    </source>
</evidence>
<keyword evidence="8" id="KW-0479">Metal-binding</keyword>
<dbReference type="Pfam" id="PF00175">
    <property type="entry name" value="NAD_binding_1"/>
    <property type="match status" value="1"/>
</dbReference>
<keyword evidence="6" id="KW-0561">Oxygen transport</keyword>
<evidence type="ECO:0000256" key="2">
    <source>
        <dbReference type="ARBA" id="ARBA00001974"/>
    </source>
</evidence>
<evidence type="ECO:0000256" key="10">
    <source>
        <dbReference type="ARBA" id="ARBA00022857"/>
    </source>
</evidence>